<comment type="cofactor">
    <cofactor evidence="1">
        <name>pyridoxal 5'-phosphate</name>
        <dbReference type="ChEBI" id="CHEBI:597326"/>
    </cofactor>
</comment>
<gene>
    <name evidence="7" type="ORF">COCSUDRAFT_15889</name>
</gene>
<proteinExistence type="inferred from homology"/>
<comment type="similarity">
    <text evidence="2">Belongs to the class-I pyridoxal-phosphate-dependent aminotransferase family.</text>
</comment>
<evidence type="ECO:0000256" key="2">
    <source>
        <dbReference type="ARBA" id="ARBA00007441"/>
    </source>
</evidence>
<dbReference type="Proteomes" id="UP000007264">
    <property type="component" value="Unassembled WGS sequence"/>
</dbReference>
<dbReference type="EMBL" id="AGSI01000008">
    <property type="protein sequence ID" value="EIE23119.1"/>
    <property type="molecule type" value="Genomic_DNA"/>
</dbReference>
<evidence type="ECO:0000256" key="3">
    <source>
        <dbReference type="ARBA" id="ARBA00022576"/>
    </source>
</evidence>
<evidence type="ECO:0000256" key="5">
    <source>
        <dbReference type="ARBA" id="ARBA00022898"/>
    </source>
</evidence>
<evidence type="ECO:0000259" key="6">
    <source>
        <dbReference type="Pfam" id="PF00155"/>
    </source>
</evidence>
<dbReference type="GO" id="GO:0030170">
    <property type="term" value="F:pyridoxal phosphate binding"/>
    <property type="evidence" value="ECO:0007669"/>
    <property type="project" value="InterPro"/>
</dbReference>
<evidence type="ECO:0000313" key="7">
    <source>
        <dbReference type="EMBL" id="EIE23119.1"/>
    </source>
</evidence>
<reference evidence="7 8" key="1">
    <citation type="journal article" date="2012" name="Genome Biol.">
        <title>The genome of the polar eukaryotic microalga coccomyxa subellipsoidea reveals traits of cold adaptation.</title>
        <authorList>
            <person name="Blanc G."/>
            <person name="Agarkova I."/>
            <person name="Grimwood J."/>
            <person name="Kuo A."/>
            <person name="Brueggeman A."/>
            <person name="Dunigan D."/>
            <person name="Gurnon J."/>
            <person name="Ladunga I."/>
            <person name="Lindquist E."/>
            <person name="Lucas S."/>
            <person name="Pangilinan J."/>
            <person name="Proschold T."/>
            <person name="Salamov A."/>
            <person name="Schmutz J."/>
            <person name="Weeks D."/>
            <person name="Yamada T."/>
            <person name="Claverie J.M."/>
            <person name="Grigoriev I."/>
            <person name="Van Etten J."/>
            <person name="Lomsadze A."/>
            <person name="Borodovsky M."/>
        </authorList>
    </citation>
    <scope>NUCLEOTIDE SEQUENCE [LARGE SCALE GENOMIC DNA]</scope>
    <source>
        <strain evidence="7 8">C-169</strain>
    </source>
</reference>
<dbReference type="CDD" id="cd00609">
    <property type="entry name" value="AAT_like"/>
    <property type="match status" value="1"/>
</dbReference>
<evidence type="ECO:0000256" key="4">
    <source>
        <dbReference type="ARBA" id="ARBA00022679"/>
    </source>
</evidence>
<dbReference type="RefSeq" id="XP_005647663.1">
    <property type="nucleotide sequence ID" value="XM_005647606.1"/>
</dbReference>
<sequence length="396" mass="43611">MVSQNAESLKPFNENLSNLGTNIFSVMTSLSLQNKSINLGQGFPDEEGPDEMKRRAGAAVFEHTNQYPPMFGIAEARQAVARHSAAHSGLAVDWQTETLITVGATEALASAFMGILNRGDEVIIFDPQYDAYIPLCIANGGVPKVVKLDPSDWSVPHDQLAAAFNDKTKLILINSPHNPTGKVFSVEDLQFIADLCKQWGAYAVLDEVYEHLVFEGSQHVSLRSLPGMHDRCIRIGSAGKTFSLTAWKVGWVTGPPALISAVASAHQFITFTVPSAMQHAVAYGLDNEATFYRGLGELLHQKRLFLEKQLTDVGFRVLPAQGTYFLVADFRDENDVQFCQRLTIEAGVTAIPVSAFYASKDPPRSLIRFCFCKDDEKLRQACAALKKYFSKKSNQT</sequence>
<dbReference type="InterPro" id="IPR015421">
    <property type="entry name" value="PyrdxlP-dep_Trfase_major"/>
</dbReference>
<dbReference type="GO" id="GO:0016212">
    <property type="term" value="F:kynurenine-oxoglutarate transaminase activity"/>
    <property type="evidence" value="ECO:0007669"/>
    <property type="project" value="TreeGrafter"/>
</dbReference>
<keyword evidence="4 7" id="KW-0808">Transferase</keyword>
<dbReference type="InterPro" id="IPR051326">
    <property type="entry name" value="Kynurenine-oxoglutarate_AT"/>
</dbReference>
<dbReference type="GeneID" id="17041107"/>
<dbReference type="eggNOG" id="KOG0257">
    <property type="taxonomic scope" value="Eukaryota"/>
</dbReference>
<protein>
    <submittedName>
        <fullName evidence="7">PLP-dependent transferase</fullName>
    </submittedName>
</protein>
<dbReference type="PANTHER" id="PTHR43807:SF20">
    <property type="entry name" value="FI04487P"/>
    <property type="match status" value="1"/>
</dbReference>
<dbReference type="Gene3D" id="3.90.1150.10">
    <property type="entry name" value="Aspartate Aminotransferase, domain 1"/>
    <property type="match status" value="1"/>
</dbReference>
<accession>I0YXK0</accession>
<name>I0YXK0_COCSC</name>
<keyword evidence="3" id="KW-0032">Aminotransferase</keyword>
<dbReference type="Pfam" id="PF00155">
    <property type="entry name" value="Aminotran_1_2"/>
    <property type="match status" value="1"/>
</dbReference>
<dbReference type="InterPro" id="IPR015422">
    <property type="entry name" value="PyrdxlP-dep_Trfase_small"/>
</dbReference>
<comment type="caution">
    <text evidence="7">The sequence shown here is derived from an EMBL/GenBank/DDBJ whole genome shotgun (WGS) entry which is preliminary data.</text>
</comment>
<dbReference type="InterPro" id="IPR004839">
    <property type="entry name" value="Aminotransferase_I/II_large"/>
</dbReference>
<keyword evidence="5" id="KW-0663">Pyridoxal phosphate</keyword>
<dbReference type="FunFam" id="3.40.640.10:FF:000024">
    <property type="entry name" value="Kynurenine--oxoglutarate transaminase 3"/>
    <property type="match status" value="1"/>
</dbReference>
<keyword evidence="8" id="KW-1185">Reference proteome</keyword>
<dbReference type="KEGG" id="csl:COCSUDRAFT_15889"/>
<feature type="domain" description="Aminotransferase class I/classII large" evidence="6">
    <location>
        <begin position="36"/>
        <end position="385"/>
    </location>
</feature>
<dbReference type="Gene3D" id="3.40.640.10">
    <property type="entry name" value="Type I PLP-dependent aspartate aminotransferase-like (Major domain)"/>
    <property type="match status" value="1"/>
</dbReference>
<dbReference type="GO" id="GO:0005737">
    <property type="term" value="C:cytoplasm"/>
    <property type="evidence" value="ECO:0007669"/>
    <property type="project" value="TreeGrafter"/>
</dbReference>
<dbReference type="PANTHER" id="PTHR43807">
    <property type="entry name" value="FI04487P"/>
    <property type="match status" value="1"/>
</dbReference>
<evidence type="ECO:0000313" key="8">
    <source>
        <dbReference type="Proteomes" id="UP000007264"/>
    </source>
</evidence>
<evidence type="ECO:0000256" key="1">
    <source>
        <dbReference type="ARBA" id="ARBA00001933"/>
    </source>
</evidence>
<dbReference type="NCBIfam" id="NF006488">
    <property type="entry name" value="PRK08912.1"/>
    <property type="match status" value="1"/>
</dbReference>
<dbReference type="InterPro" id="IPR015424">
    <property type="entry name" value="PyrdxlP-dep_Trfase"/>
</dbReference>
<dbReference type="SUPFAM" id="SSF53383">
    <property type="entry name" value="PLP-dependent transferases"/>
    <property type="match status" value="1"/>
</dbReference>
<dbReference type="AlphaFoldDB" id="I0YXK0"/>
<organism evidence="7 8">
    <name type="scientific">Coccomyxa subellipsoidea (strain C-169)</name>
    <name type="common">Green microalga</name>
    <dbReference type="NCBI Taxonomy" id="574566"/>
    <lineage>
        <taxon>Eukaryota</taxon>
        <taxon>Viridiplantae</taxon>
        <taxon>Chlorophyta</taxon>
        <taxon>core chlorophytes</taxon>
        <taxon>Trebouxiophyceae</taxon>
        <taxon>Trebouxiophyceae incertae sedis</taxon>
        <taxon>Coccomyxaceae</taxon>
        <taxon>Coccomyxa</taxon>
        <taxon>Coccomyxa subellipsoidea</taxon>
    </lineage>
</organism>
<dbReference type="OrthoDB" id="2414662at2759"/>
<dbReference type="STRING" id="574566.I0YXK0"/>